<sequence length="805" mass="88444">MESLEQDLRGNSSRVTRKLMRFLGEQFPVGREKERGNTDDPPSGNQDPLPSILKIAQQGWAVDEHSAAKRDRRVTSLPAAELSTEDVDLLQKWTPGALQEVVGETTRYFEYGLGGSKRDVAKDLDPLQRGMISDQRAQELFDAYFEYIHPQWAILDPSKHTLGLVRRQSAYLTTAILALGSIGLATLPDAPEIRVAEALRLRAHVEKLDLVVYSTGARSIEIVQARILLSRFGVSSRTRLDEQRWVRSAMIPRMAADIGLWAAGAHSRSRTSGDNNRNDSKCWNELRTRAFMILNEYRFFTFSGHCPLDMSYFELQKHEIDQISTLGTDHPSASLPALYHLYLFQTEVRRRLDSLGPSTPSSILQLQADLSWVAHYISQWIVAWCSTTSYPPARWHLLHDALSVQLLSTRIIERLPQTQTSRSDHQRYLLIIAIRIFEAALDNERGTHMTHRASIFPFAGALILRFSDRRDLVLRLALRMAGDPGGDANHARSLASGSGSLESEHKQTQGIYKGLEEKNSVPQNVSQSFPGALPASTDGEAPAHLSAVPFPSGHNVFHDPTLVHSYHDSPLNGSSEGVPAQKHEDILAASTSTGLSAPNIHCLEVSTMEIDIAGTATSLPASHGDVPNNWISSQFHSNSDPPLEGADWFNLDTPWEFPLPSAILNREAPFLTSHELIADVEVMETGLLSTETYVDPAQDKRDSSFAPPGDMNASSSEGYLGVLPYPDPSPAQTLGLGASGGSGANAIFADLGKSSSQAWAGLPCLNGNGSSHSDGGQAPRDRDRDGYRETLFLTINRLLEMASAA</sequence>
<feature type="region of interest" description="Disordered" evidence="7">
    <location>
        <begin position="693"/>
        <end position="724"/>
    </location>
</feature>
<protein>
    <recommendedName>
        <fullName evidence="10">Transcription factor domain-containing protein</fullName>
    </recommendedName>
</protein>
<feature type="region of interest" description="Disordered" evidence="7">
    <location>
        <begin position="484"/>
        <end position="509"/>
    </location>
</feature>
<evidence type="ECO:0008006" key="10">
    <source>
        <dbReference type="Google" id="ProtNLM"/>
    </source>
</evidence>
<feature type="region of interest" description="Disordered" evidence="7">
    <location>
        <begin position="23"/>
        <end position="50"/>
    </location>
</feature>
<evidence type="ECO:0000256" key="4">
    <source>
        <dbReference type="ARBA" id="ARBA00023125"/>
    </source>
</evidence>
<dbReference type="Proteomes" id="UP001610563">
    <property type="component" value="Unassembled WGS sequence"/>
</dbReference>
<evidence type="ECO:0000256" key="3">
    <source>
        <dbReference type="ARBA" id="ARBA00023015"/>
    </source>
</evidence>
<evidence type="ECO:0000256" key="1">
    <source>
        <dbReference type="ARBA" id="ARBA00004123"/>
    </source>
</evidence>
<evidence type="ECO:0000313" key="9">
    <source>
        <dbReference type="Proteomes" id="UP001610563"/>
    </source>
</evidence>
<dbReference type="InterPro" id="IPR051089">
    <property type="entry name" value="prtT"/>
</dbReference>
<evidence type="ECO:0000256" key="7">
    <source>
        <dbReference type="SAM" id="MobiDB-lite"/>
    </source>
</evidence>
<keyword evidence="6" id="KW-0539">Nucleus</keyword>
<accession>A0ABR4FQ21</accession>
<evidence type="ECO:0000256" key="5">
    <source>
        <dbReference type="ARBA" id="ARBA00023163"/>
    </source>
</evidence>
<keyword evidence="3" id="KW-0805">Transcription regulation</keyword>
<keyword evidence="2" id="KW-0862">Zinc</keyword>
<dbReference type="PANTHER" id="PTHR31845:SF17">
    <property type="entry name" value="ZN(II)2CYS6 TRANSCRIPTION FACTOR (EUROFUNG)"/>
    <property type="match status" value="1"/>
</dbReference>
<gene>
    <name evidence="8" type="ORF">BJX66DRAFT_343207</name>
</gene>
<proteinExistence type="predicted"/>
<comment type="caution">
    <text evidence="8">The sequence shown here is derived from an EMBL/GenBank/DDBJ whole genome shotgun (WGS) entry which is preliminary data.</text>
</comment>
<evidence type="ECO:0000256" key="6">
    <source>
        <dbReference type="ARBA" id="ARBA00023242"/>
    </source>
</evidence>
<comment type="subcellular location">
    <subcellularLocation>
        <location evidence="1">Nucleus</location>
    </subcellularLocation>
</comment>
<dbReference type="EMBL" id="JBFTWV010000148">
    <property type="protein sequence ID" value="KAL2785312.1"/>
    <property type="molecule type" value="Genomic_DNA"/>
</dbReference>
<dbReference type="CDD" id="cd12148">
    <property type="entry name" value="fungal_TF_MHR"/>
    <property type="match status" value="1"/>
</dbReference>
<keyword evidence="9" id="KW-1185">Reference proteome</keyword>
<feature type="compositionally biased region" description="Low complexity" evidence="7">
    <location>
        <begin position="491"/>
        <end position="501"/>
    </location>
</feature>
<name>A0ABR4FQ21_9EURO</name>
<keyword evidence="5" id="KW-0804">Transcription</keyword>
<reference evidence="8 9" key="1">
    <citation type="submission" date="2024-07" db="EMBL/GenBank/DDBJ databases">
        <title>Section-level genome sequencing and comparative genomics of Aspergillus sections Usti and Cavernicolus.</title>
        <authorList>
            <consortium name="Lawrence Berkeley National Laboratory"/>
            <person name="Nybo J.L."/>
            <person name="Vesth T.C."/>
            <person name="Theobald S."/>
            <person name="Frisvad J.C."/>
            <person name="Larsen T.O."/>
            <person name="Kjaerboelling I."/>
            <person name="Rothschild-Mancinelli K."/>
            <person name="Lyhne E.K."/>
            <person name="Kogle M.E."/>
            <person name="Barry K."/>
            <person name="Clum A."/>
            <person name="Na H."/>
            <person name="Ledsgaard L."/>
            <person name="Lin J."/>
            <person name="Lipzen A."/>
            <person name="Kuo A."/>
            <person name="Riley R."/>
            <person name="Mondo S."/>
            <person name="Labutti K."/>
            <person name="Haridas S."/>
            <person name="Pangalinan J."/>
            <person name="Salamov A.A."/>
            <person name="Simmons B.A."/>
            <person name="Magnuson J.K."/>
            <person name="Chen J."/>
            <person name="Drula E."/>
            <person name="Henrissat B."/>
            <person name="Wiebenga A."/>
            <person name="Lubbers R.J."/>
            <person name="Gomes A.C."/>
            <person name="Makela M.R."/>
            <person name="Stajich J."/>
            <person name="Grigoriev I.V."/>
            <person name="Mortensen U.H."/>
            <person name="De Vries R.P."/>
            <person name="Baker S.E."/>
            <person name="Andersen M.R."/>
        </authorList>
    </citation>
    <scope>NUCLEOTIDE SEQUENCE [LARGE SCALE GENOMIC DNA]</scope>
    <source>
        <strain evidence="8 9">CBS 209.92</strain>
    </source>
</reference>
<organism evidence="8 9">
    <name type="scientific">Aspergillus keveii</name>
    <dbReference type="NCBI Taxonomy" id="714993"/>
    <lineage>
        <taxon>Eukaryota</taxon>
        <taxon>Fungi</taxon>
        <taxon>Dikarya</taxon>
        <taxon>Ascomycota</taxon>
        <taxon>Pezizomycotina</taxon>
        <taxon>Eurotiomycetes</taxon>
        <taxon>Eurotiomycetidae</taxon>
        <taxon>Eurotiales</taxon>
        <taxon>Aspergillaceae</taxon>
        <taxon>Aspergillus</taxon>
        <taxon>Aspergillus subgen. Nidulantes</taxon>
    </lineage>
</organism>
<keyword evidence="4" id="KW-0238">DNA-binding</keyword>
<dbReference type="PANTHER" id="PTHR31845">
    <property type="entry name" value="FINGER DOMAIN PROTEIN, PUTATIVE-RELATED"/>
    <property type="match status" value="1"/>
</dbReference>
<evidence type="ECO:0000256" key="2">
    <source>
        <dbReference type="ARBA" id="ARBA00022833"/>
    </source>
</evidence>
<evidence type="ECO:0000313" key="8">
    <source>
        <dbReference type="EMBL" id="KAL2785312.1"/>
    </source>
</evidence>